<evidence type="ECO:0000313" key="2">
    <source>
        <dbReference type="EMBL" id="ORX33325.1"/>
    </source>
</evidence>
<reference evidence="2 3" key="1">
    <citation type="submission" date="2016-08" db="EMBL/GenBank/DDBJ databases">
        <title>Genomes of anaerobic fungi encode conserved fungal cellulosomes for biomass hydrolysis.</title>
        <authorList>
            <consortium name="DOE Joint Genome Institute"/>
            <person name="Haitjema C.H."/>
            <person name="Gilmore S.P."/>
            <person name="Henske J.K."/>
            <person name="Solomon K.V."/>
            <person name="De Groot R."/>
            <person name="Kuo A."/>
            <person name="Mondo S.J."/>
            <person name="Salamov A.A."/>
            <person name="Labutti K."/>
            <person name="Zhao Z."/>
            <person name="Chiniquy J."/>
            <person name="Barry K."/>
            <person name="Brewer H.M."/>
            <person name="Purvine S.O."/>
            <person name="Wright A.T."/>
            <person name="Boxma B."/>
            <person name="Van Alen T."/>
            <person name="Hackstein J.H."/>
            <person name="Baker S.E."/>
            <person name="Grigoriev I.V."/>
            <person name="O'Malley M.A."/>
        </authorList>
    </citation>
    <scope>NUCLEOTIDE SEQUENCE [LARGE SCALE GENOMIC DNA]</scope>
    <source>
        <strain evidence="3">finn</strain>
    </source>
</reference>
<dbReference type="Proteomes" id="UP000193719">
    <property type="component" value="Unassembled WGS sequence"/>
</dbReference>
<proteinExistence type="predicted"/>
<protein>
    <submittedName>
        <fullName evidence="2">Uncharacterized protein</fullName>
    </submittedName>
</protein>
<dbReference type="OrthoDB" id="26409at2759"/>
<keyword evidence="1" id="KW-0812">Transmembrane</keyword>
<dbReference type="EMBL" id="MCFH01000219">
    <property type="protein sequence ID" value="ORX33325.1"/>
    <property type="molecule type" value="Genomic_DNA"/>
</dbReference>
<keyword evidence="1" id="KW-1133">Transmembrane helix</keyword>
<evidence type="ECO:0000256" key="1">
    <source>
        <dbReference type="SAM" id="Phobius"/>
    </source>
</evidence>
<evidence type="ECO:0000313" key="3">
    <source>
        <dbReference type="Proteomes" id="UP000193719"/>
    </source>
</evidence>
<organism evidence="2 3">
    <name type="scientific">Piromyces finnis</name>
    <dbReference type="NCBI Taxonomy" id="1754191"/>
    <lineage>
        <taxon>Eukaryota</taxon>
        <taxon>Fungi</taxon>
        <taxon>Fungi incertae sedis</taxon>
        <taxon>Chytridiomycota</taxon>
        <taxon>Chytridiomycota incertae sedis</taxon>
        <taxon>Neocallimastigomycetes</taxon>
        <taxon>Neocallimastigales</taxon>
        <taxon>Neocallimastigaceae</taxon>
        <taxon>Piromyces</taxon>
    </lineage>
</organism>
<comment type="caution">
    <text evidence="2">The sequence shown here is derived from an EMBL/GenBank/DDBJ whole genome shotgun (WGS) entry which is preliminary data.</text>
</comment>
<sequence length="155" mass="18275">MIKTENINKKNYLLSYGYWHNNNNIYILFGISSSHAKIDFKGFSYISTIFLNSFDQTITIYSMEISFLKASLELFQTNLKEDIDIVTFQIIFDERIVLAKNKKCVGIFPEAVIPYISFDLIKELDETNKEKIFILTTINIFRVIMELLFFTFYII</sequence>
<name>A0A1Y1U883_9FUNG</name>
<dbReference type="AlphaFoldDB" id="A0A1Y1U883"/>
<gene>
    <name evidence="2" type="ORF">BCR36DRAFT_417283</name>
</gene>
<keyword evidence="3" id="KW-1185">Reference proteome</keyword>
<keyword evidence="1" id="KW-0472">Membrane</keyword>
<reference evidence="2 3" key="2">
    <citation type="submission" date="2016-08" db="EMBL/GenBank/DDBJ databases">
        <title>Pervasive Adenine N6-methylation of Active Genes in Fungi.</title>
        <authorList>
            <consortium name="DOE Joint Genome Institute"/>
            <person name="Mondo S.J."/>
            <person name="Dannebaum R.O."/>
            <person name="Kuo R.C."/>
            <person name="Labutti K."/>
            <person name="Haridas S."/>
            <person name="Kuo A."/>
            <person name="Salamov A."/>
            <person name="Ahrendt S.R."/>
            <person name="Lipzen A."/>
            <person name="Sullivan W."/>
            <person name="Andreopoulos W.B."/>
            <person name="Clum A."/>
            <person name="Lindquist E."/>
            <person name="Daum C."/>
            <person name="Ramamoorthy G.K."/>
            <person name="Gryganskyi A."/>
            <person name="Culley D."/>
            <person name="Magnuson J.K."/>
            <person name="James T.Y."/>
            <person name="O'Malley M.A."/>
            <person name="Stajich J.E."/>
            <person name="Spatafora J.W."/>
            <person name="Visel A."/>
            <person name="Grigoriev I.V."/>
        </authorList>
    </citation>
    <scope>NUCLEOTIDE SEQUENCE [LARGE SCALE GENOMIC DNA]</scope>
    <source>
        <strain evidence="3">finn</strain>
    </source>
</reference>
<feature type="transmembrane region" description="Helical" evidence="1">
    <location>
        <begin position="132"/>
        <end position="154"/>
    </location>
</feature>
<accession>A0A1Y1U883</accession>